<accession>A0A0L7QPX9</accession>
<dbReference type="OrthoDB" id="5949187at2759"/>
<dbReference type="AlphaFoldDB" id="A0A0L7QPX9"/>
<evidence type="ECO:0000313" key="1">
    <source>
        <dbReference type="EMBL" id="KOC60614.1"/>
    </source>
</evidence>
<dbReference type="Proteomes" id="UP000053825">
    <property type="component" value="Unassembled WGS sequence"/>
</dbReference>
<organism evidence="1 2">
    <name type="scientific">Habropoda laboriosa</name>
    <dbReference type="NCBI Taxonomy" id="597456"/>
    <lineage>
        <taxon>Eukaryota</taxon>
        <taxon>Metazoa</taxon>
        <taxon>Ecdysozoa</taxon>
        <taxon>Arthropoda</taxon>
        <taxon>Hexapoda</taxon>
        <taxon>Insecta</taxon>
        <taxon>Pterygota</taxon>
        <taxon>Neoptera</taxon>
        <taxon>Endopterygota</taxon>
        <taxon>Hymenoptera</taxon>
        <taxon>Apocrita</taxon>
        <taxon>Aculeata</taxon>
        <taxon>Apoidea</taxon>
        <taxon>Anthophila</taxon>
        <taxon>Apidae</taxon>
        <taxon>Habropoda</taxon>
    </lineage>
</organism>
<proteinExistence type="predicted"/>
<dbReference type="Pfam" id="PF15882">
    <property type="entry name" value="DUF4735"/>
    <property type="match status" value="1"/>
</dbReference>
<dbReference type="GO" id="GO:0016020">
    <property type="term" value="C:membrane"/>
    <property type="evidence" value="ECO:0007669"/>
    <property type="project" value="TreeGrafter"/>
</dbReference>
<dbReference type="PANTHER" id="PTHR33539:SF1">
    <property type="entry name" value="UPF0764 PROTEIN C16ORF89"/>
    <property type="match status" value="1"/>
</dbReference>
<evidence type="ECO:0000313" key="2">
    <source>
        <dbReference type="Proteomes" id="UP000053825"/>
    </source>
</evidence>
<reference evidence="1 2" key="1">
    <citation type="submission" date="2015-07" db="EMBL/GenBank/DDBJ databases">
        <title>The genome of Habropoda laboriosa.</title>
        <authorList>
            <person name="Pan H."/>
            <person name="Kapheim K."/>
        </authorList>
    </citation>
    <scope>NUCLEOTIDE SEQUENCE [LARGE SCALE GENOMIC DNA]</scope>
    <source>
        <strain evidence="1">0110345459</strain>
    </source>
</reference>
<keyword evidence="2" id="KW-1185">Reference proteome</keyword>
<dbReference type="GO" id="GO:0005829">
    <property type="term" value="C:cytosol"/>
    <property type="evidence" value="ECO:0007669"/>
    <property type="project" value="TreeGrafter"/>
</dbReference>
<dbReference type="STRING" id="597456.A0A0L7QPX9"/>
<dbReference type="EMBL" id="KQ414806">
    <property type="protein sequence ID" value="KOC60614.1"/>
    <property type="molecule type" value="Genomic_DNA"/>
</dbReference>
<dbReference type="PANTHER" id="PTHR33539">
    <property type="entry name" value="UPF0764 PROTEIN C16ORF89"/>
    <property type="match status" value="1"/>
</dbReference>
<dbReference type="InterPro" id="IPR031751">
    <property type="entry name" value="DUF4735"/>
</dbReference>
<sequence length="297" mass="33681">MDYINRRPNQMNADVTFSATIVEANLVAALSHENARHLEDKYLQMLVAILTICDSTRRQLLNNVAPGNEDVRLLQETLSRPSLWIRKIKWRRGVLGEWKSNSKLTHRDVRNMVMQGIPKEKESDECLAEIVRNRLNRNCAIPDYCYGILANLESTRGYPLTHRLLMVQVAKAMKCDQDLPSSKLTLSYCSAILEDLHDIEAAGFPYQTPDLMMEQVVLCGMEGFLEFTGDHYERLVLNRSHPSGCFSSFKNKPAKDEARVSRRASKQTDFGCDSHATGLAAASLSLFIRENLENTTE</sequence>
<protein>
    <submittedName>
        <fullName evidence="1">UPF0764 protein C16orf89 like protein</fullName>
    </submittedName>
</protein>
<gene>
    <name evidence="1" type="ORF">WH47_07975</name>
</gene>
<name>A0A0L7QPX9_9HYME</name>